<dbReference type="InterPro" id="IPR006427">
    <property type="entry name" value="Portal_HK97"/>
</dbReference>
<feature type="region of interest" description="Disordered" evidence="1">
    <location>
        <begin position="429"/>
        <end position="473"/>
    </location>
</feature>
<dbReference type="AlphaFoldDB" id="W5WB04"/>
<evidence type="ECO:0000313" key="2">
    <source>
        <dbReference type="EMBL" id="AHH98323.1"/>
    </source>
</evidence>
<dbReference type="STRING" id="1449976.KALB_4961"/>
<dbReference type="HOGENOM" id="CLU_528717_0_0_11"/>
<dbReference type="Proteomes" id="UP000019225">
    <property type="component" value="Chromosome"/>
</dbReference>
<dbReference type="eggNOG" id="COG4695">
    <property type="taxonomic scope" value="Bacteria"/>
</dbReference>
<reference evidence="2 3" key="1">
    <citation type="journal article" date="2014" name="BMC Genomics">
        <title>Complete genome sequence of producer of the glycopeptide antibiotic Aculeximycin Kutzneria albida DSM 43870T, a representative of minor genus of Pseudonocardiaceae.</title>
        <authorList>
            <person name="Rebets Y."/>
            <person name="Tokovenko B."/>
            <person name="Lushchyk I."/>
            <person name="Ruckert C."/>
            <person name="Zaburannyi N."/>
            <person name="Bechthold A."/>
            <person name="Kalinowski J."/>
            <person name="Luzhetskyy A."/>
        </authorList>
    </citation>
    <scope>NUCLEOTIDE SEQUENCE [LARGE SCALE GENOMIC DNA]</scope>
    <source>
        <strain evidence="2">DSM 43870</strain>
    </source>
</reference>
<dbReference type="OrthoDB" id="9765386at2"/>
<feature type="compositionally biased region" description="Pro residues" evidence="1">
    <location>
        <begin position="452"/>
        <end position="465"/>
    </location>
</feature>
<organism evidence="2 3">
    <name type="scientific">Kutzneria albida DSM 43870</name>
    <dbReference type="NCBI Taxonomy" id="1449976"/>
    <lineage>
        <taxon>Bacteria</taxon>
        <taxon>Bacillati</taxon>
        <taxon>Actinomycetota</taxon>
        <taxon>Actinomycetes</taxon>
        <taxon>Pseudonocardiales</taxon>
        <taxon>Pseudonocardiaceae</taxon>
        <taxon>Kutzneria</taxon>
    </lineage>
</organism>
<proteinExistence type="predicted"/>
<dbReference type="Pfam" id="PF04860">
    <property type="entry name" value="Phage_portal"/>
    <property type="match status" value="1"/>
</dbReference>
<evidence type="ECO:0000313" key="3">
    <source>
        <dbReference type="Proteomes" id="UP000019225"/>
    </source>
</evidence>
<dbReference type="EMBL" id="CP007155">
    <property type="protein sequence ID" value="AHH98323.1"/>
    <property type="molecule type" value="Genomic_DNA"/>
</dbReference>
<dbReference type="InterPro" id="IPR006944">
    <property type="entry name" value="Phage/GTA_portal"/>
</dbReference>
<evidence type="ECO:0008006" key="4">
    <source>
        <dbReference type="Google" id="ProtNLM"/>
    </source>
</evidence>
<evidence type="ECO:0000256" key="1">
    <source>
        <dbReference type="SAM" id="MobiDB-lite"/>
    </source>
</evidence>
<dbReference type="RefSeq" id="WP_025358338.1">
    <property type="nucleotide sequence ID" value="NZ_CP007155.1"/>
</dbReference>
<protein>
    <recommendedName>
        <fullName evidence="4">Phage portal protein</fullName>
    </recommendedName>
</protein>
<keyword evidence="3" id="KW-1185">Reference proteome</keyword>
<dbReference type="KEGG" id="kal:KALB_4961"/>
<accession>W5WB04</accession>
<gene>
    <name evidence="2" type="ORF">KALB_4961</name>
</gene>
<dbReference type="NCBIfam" id="TIGR01537">
    <property type="entry name" value="portal_HK97"/>
    <property type="match status" value="1"/>
</dbReference>
<name>W5WB04_9PSEU</name>
<sequence>MLLNNGQVVPLAPQALGETTPVMATGYFYAHDGMWLEKRFAYYAEIYKSQPWVAAAVNKRANAVARLSLNVWDNSPNTGQNLDTTSEYAQLLRQPCWWLSQYAFWRWVVSTYDIYGEAFLYKLRDPDTGLVKYLLPMHPSRTFIKRAAQDGEWDGAKAGDLQYIFTLGTATYGYLKAPATDVVAWLRFNPDTEMRGWSLLEPLRSTIMNEDSSRRAMAAWWRNMGRPSLALSIDKAVKPEIGKRIKAEFDAIHSGSDNAGSTIVLPSGMTAMPIQLDAEDMAYIESRRLNREEVAGVFDMPPPVLQITDNATFSNITEQMRSFYRDSMAPVIEDLESLLDSSLKPEFIGNLFARFAVDEVLRGNIETRAETAVSLVTNGIAKPAEVRPWFDLNDAGAVTNRLYANSAMQPLGTIREYIAVSGPGAELVPQTYEDAQDPPERAPVEPAGAEKPPTPPAPAAPPPEQRPGKYYRSIMGRLGRGKALADVSRELLDSVDESERAAVLDDLALAERKTQ</sequence>